<dbReference type="SUPFAM" id="SSF46689">
    <property type="entry name" value="Homeodomain-like"/>
    <property type="match status" value="1"/>
</dbReference>
<accession>A0A6M4GJW9</accession>
<dbReference type="GO" id="GO:0043565">
    <property type="term" value="F:sequence-specific DNA binding"/>
    <property type="evidence" value="ECO:0007669"/>
    <property type="project" value="InterPro"/>
</dbReference>
<evidence type="ECO:0000256" key="7">
    <source>
        <dbReference type="SAM" id="MobiDB-lite"/>
    </source>
</evidence>
<dbReference type="InterPro" id="IPR027417">
    <property type="entry name" value="P-loop_NTPase"/>
</dbReference>
<keyword evidence="5" id="KW-0010">Activator</keyword>
<dbReference type="PROSITE" id="PS00688">
    <property type="entry name" value="SIGMA54_INTERACT_3"/>
    <property type="match status" value="1"/>
</dbReference>
<dbReference type="Gene3D" id="3.40.50.300">
    <property type="entry name" value="P-loop containing nucleotide triphosphate hydrolases"/>
    <property type="match status" value="1"/>
</dbReference>
<dbReference type="SMART" id="SM00382">
    <property type="entry name" value="AAA"/>
    <property type="match status" value="1"/>
</dbReference>
<evidence type="ECO:0000313" key="9">
    <source>
        <dbReference type="EMBL" id="QJR06067.1"/>
    </source>
</evidence>
<dbReference type="PANTHER" id="PTHR32071:SF81">
    <property type="entry name" value="PROPIONATE CATABOLISM OPERON REGULATORY PROTEIN"/>
    <property type="match status" value="1"/>
</dbReference>
<reference evidence="9 10" key="1">
    <citation type="submission" date="2020-04" db="EMBL/GenBank/DDBJ databases">
        <title>The Whole Genome Analysis of High salt-tolerant Sphingobium yanoikuyae YC-XJ2 with Aryl organophosphorus flame retardants (aryl-OPFRs)-degrading capacity and characteristics of Related phosphotriesterase.</title>
        <authorList>
            <person name="Li X."/>
        </authorList>
    </citation>
    <scope>NUCLEOTIDE SEQUENCE [LARGE SCALE GENOMIC DNA]</scope>
    <source>
        <strain evidence="9 10">YC-XJ2</strain>
        <plasmid evidence="10">p-b-sy</plasmid>
    </source>
</reference>
<proteinExistence type="predicted"/>
<evidence type="ECO:0000256" key="3">
    <source>
        <dbReference type="ARBA" id="ARBA00023012"/>
    </source>
</evidence>
<sequence>MARNPILDSWERCRASDVGISTAFAPQLALDFLDSRRREHRPLLRASAETLAEAADILTGTDAMMLITDPAGIVLDGMGDNQTLRAGTDIALCRGGDWREGAAGTNGIGVAIATARPMMVHAGEHYCEPMKKWSCAAAPIIHPGDGSVAGVLNISARSSAANGQMFALAVLGARRIEMAMMHEADQFRARLLEVALEQGRHYHRDGLLAVDEHGRLAYASSQAARMLRDRLGVRMVSARPGQRAFDVAGLPREIPNDWIRPIEVDGGLNGFMVVIPTAEPARSSASSLATHRSVPTRRHGDESDPDRCDFTAIVGNSPSMKASIARAQKLAPSPVPMLIQGETGVGKELFARAFHGRGPNAAGPLVMFNCGAANREMIASELFGYARGAFTGASNEGRPGRFELAHGGTLCLDEIGELALDLQPYLLRVLEEGVVSRIGEGDVRRVDVRVIAMTNRDLHAEVAAGRFRRDLLHRLAVASVTVPPLRDRGGDIDLLLARFAADCARRYAHAPVRFTDRALAILHAHDWPGNVRELRNVVETASLLATDDVADEHCLPDDLKSAQVVPAVSPSANGLEEREQIANAIAMAAGNMSIASTMLGLSRSTLYRKILHHNLSRSAIRDQVMGRGEDGA</sequence>
<dbReference type="PROSITE" id="PS00675">
    <property type="entry name" value="SIGMA54_INTERACT_1"/>
    <property type="match status" value="1"/>
</dbReference>
<dbReference type="FunFam" id="3.40.50.300:FF:000006">
    <property type="entry name" value="DNA-binding transcriptional regulator NtrC"/>
    <property type="match status" value="1"/>
</dbReference>
<dbReference type="InterPro" id="IPR029016">
    <property type="entry name" value="GAF-like_dom_sf"/>
</dbReference>
<dbReference type="InterPro" id="IPR025944">
    <property type="entry name" value="Sigma_54_int_dom_CS"/>
</dbReference>
<dbReference type="GO" id="GO:0000160">
    <property type="term" value="P:phosphorelay signal transduction system"/>
    <property type="evidence" value="ECO:0007669"/>
    <property type="project" value="UniProtKB-KW"/>
</dbReference>
<dbReference type="PROSITE" id="PS50045">
    <property type="entry name" value="SIGMA54_INTERACT_4"/>
    <property type="match status" value="1"/>
</dbReference>
<keyword evidence="9" id="KW-0614">Plasmid</keyword>
<keyword evidence="2" id="KW-0067">ATP-binding</keyword>
<dbReference type="Proteomes" id="UP000502611">
    <property type="component" value="Plasmid p-B-Sy"/>
</dbReference>
<evidence type="ECO:0000256" key="4">
    <source>
        <dbReference type="ARBA" id="ARBA00023015"/>
    </source>
</evidence>
<protein>
    <submittedName>
        <fullName evidence="9">Sigma-54-dependent Fis family transcriptional regulator</fullName>
    </submittedName>
</protein>
<dbReference type="CDD" id="cd00009">
    <property type="entry name" value="AAA"/>
    <property type="match status" value="1"/>
</dbReference>
<dbReference type="InterPro" id="IPR025662">
    <property type="entry name" value="Sigma_54_int_dom_ATP-bd_1"/>
</dbReference>
<dbReference type="Pfam" id="PF00158">
    <property type="entry name" value="Sigma54_activat"/>
    <property type="match status" value="1"/>
</dbReference>
<dbReference type="Pfam" id="PF25601">
    <property type="entry name" value="AAA_lid_14"/>
    <property type="match status" value="1"/>
</dbReference>
<organism evidence="9 10">
    <name type="scientific">Sphingobium yanoikuyae</name>
    <name type="common">Sphingomonas yanoikuyae</name>
    <dbReference type="NCBI Taxonomy" id="13690"/>
    <lineage>
        <taxon>Bacteria</taxon>
        <taxon>Pseudomonadati</taxon>
        <taxon>Pseudomonadota</taxon>
        <taxon>Alphaproteobacteria</taxon>
        <taxon>Sphingomonadales</taxon>
        <taxon>Sphingomonadaceae</taxon>
        <taxon>Sphingobium</taxon>
    </lineage>
</organism>
<dbReference type="AlphaFoldDB" id="A0A6M4GJW9"/>
<dbReference type="RefSeq" id="WP_169863533.1">
    <property type="nucleotide sequence ID" value="NZ_CP053023.1"/>
</dbReference>
<feature type="compositionally biased region" description="Basic and acidic residues" evidence="7">
    <location>
        <begin position="298"/>
        <end position="307"/>
    </location>
</feature>
<evidence type="ECO:0000313" key="10">
    <source>
        <dbReference type="Proteomes" id="UP000502611"/>
    </source>
</evidence>
<keyword evidence="1" id="KW-0547">Nucleotide-binding</keyword>
<evidence type="ECO:0000256" key="2">
    <source>
        <dbReference type="ARBA" id="ARBA00022840"/>
    </source>
</evidence>
<dbReference type="InterPro" id="IPR058031">
    <property type="entry name" value="AAA_lid_NorR"/>
</dbReference>
<dbReference type="EMBL" id="CP053023">
    <property type="protein sequence ID" value="QJR06067.1"/>
    <property type="molecule type" value="Genomic_DNA"/>
</dbReference>
<dbReference type="InterPro" id="IPR002078">
    <property type="entry name" value="Sigma_54_int"/>
</dbReference>
<geneLocation type="plasmid" evidence="10">
    <name>p-b-sy</name>
</geneLocation>
<dbReference type="InterPro" id="IPR003593">
    <property type="entry name" value="AAA+_ATPase"/>
</dbReference>
<dbReference type="PRINTS" id="PR01590">
    <property type="entry name" value="HTHFIS"/>
</dbReference>
<gene>
    <name evidence="9" type="ORF">HH800_27920</name>
</gene>
<feature type="domain" description="Sigma-54 factor interaction" evidence="8">
    <location>
        <begin position="313"/>
        <end position="543"/>
    </location>
</feature>
<dbReference type="InterPro" id="IPR009057">
    <property type="entry name" value="Homeodomain-like_sf"/>
</dbReference>
<evidence type="ECO:0000256" key="5">
    <source>
        <dbReference type="ARBA" id="ARBA00023159"/>
    </source>
</evidence>
<evidence type="ECO:0000256" key="1">
    <source>
        <dbReference type="ARBA" id="ARBA00022741"/>
    </source>
</evidence>
<dbReference type="Gene3D" id="1.10.10.60">
    <property type="entry name" value="Homeodomain-like"/>
    <property type="match status" value="1"/>
</dbReference>
<dbReference type="Pfam" id="PF02954">
    <property type="entry name" value="HTH_8"/>
    <property type="match status" value="1"/>
</dbReference>
<keyword evidence="3" id="KW-0902">Two-component regulatory system</keyword>
<dbReference type="SUPFAM" id="SSF52540">
    <property type="entry name" value="P-loop containing nucleoside triphosphate hydrolases"/>
    <property type="match status" value="1"/>
</dbReference>
<evidence type="ECO:0000256" key="6">
    <source>
        <dbReference type="ARBA" id="ARBA00023163"/>
    </source>
</evidence>
<evidence type="ECO:0000259" key="8">
    <source>
        <dbReference type="PROSITE" id="PS50045"/>
    </source>
</evidence>
<dbReference type="GO" id="GO:0006355">
    <property type="term" value="P:regulation of DNA-templated transcription"/>
    <property type="evidence" value="ECO:0007669"/>
    <property type="project" value="InterPro"/>
</dbReference>
<dbReference type="Gene3D" id="1.10.8.60">
    <property type="match status" value="1"/>
</dbReference>
<name>A0A6M4GJW9_SPHYA</name>
<dbReference type="InterPro" id="IPR002197">
    <property type="entry name" value="HTH_Fis"/>
</dbReference>
<keyword evidence="4" id="KW-0805">Transcription regulation</keyword>
<dbReference type="GO" id="GO:0005524">
    <property type="term" value="F:ATP binding"/>
    <property type="evidence" value="ECO:0007669"/>
    <property type="project" value="UniProtKB-KW"/>
</dbReference>
<keyword evidence="6" id="KW-0804">Transcription</keyword>
<feature type="region of interest" description="Disordered" evidence="7">
    <location>
        <begin position="282"/>
        <end position="307"/>
    </location>
</feature>
<dbReference type="PANTHER" id="PTHR32071">
    <property type="entry name" value="TRANSCRIPTIONAL REGULATORY PROTEIN"/>
    <property type="match status" value="1"/>
</dbReference>
<dbReference type="Gene3D" id="3.30.450.40">
    <property type="match status" value="1"/>
</dbReference>